<dbReference type="Pfam" id="PF17763">
    <property type="entry name" value="Asparaginase_C"/>
    <property type="match status" value="1"/>
</dbReference>
<dbReference type="PIRSF" id="PIRSF500176">
    <property type="entry name" value="L_ASNase"/>
    <property type="match status" value="1"/>
</dbReference>
<dbReference type="Pfam" id="PF00710">
    <property type="entry name" value="Asparaginase"/>
    <property type="match status" value="1"/>
</dbReference>
<dbReference type="PROSITE" id="PS51732">
    <property type="entry name" value="ASN_GLN_ASE_3"/>
    <property type="match status" value="1"/>
</dbReference>
<dbReference type="Gene3D" id="3.40.50.40">
    <property type="match status" value="1"/>
</dbReference>
<dbReference type="InterPro" id="IPR006034">
    <property type="entry name" value="Asparaginase/glutaminase-like"/>
</dbReference>
<dbReference type="Gene3D" id="3.40.50.1170">
    <property type="entry name" value="L-asparaginase, N-terminal domain"/>
    <property type="match status" value="1"/>
</dbReference>
<dbReference type="RefSeq" id="WP_090033103.1">
    <property type="nucleotide sequence ID" value="NZ_BONM01000004.1"/>
</dbReference>
<dbReference type="SUPFAM" id="SSF53774">
    <property type="entry name" value="Glutaminase/Asparaginase"/>
    <property type="match status" value="1"/>
</dbReference>
<dbReference type="InterPro" id="IPR036152">
    <property type="entry name" value="Asp/glu_Ase-like_sf"/>
</dbReference>
<feature type="domain" description="L-asparaginase N-terminal" evidence="1">
    <location>
        <begin position="4"/>
        <end position="192"/>
    </location>
</feature>
<evidence type="ECO:0000259" key="2">
    <source>
        <dbReference type="Pfam" id="PF17763"/>
    </source>
</evidence>
<dbReference type="SFLD" id="SFLDS00057">
    <property type="entry name" value="Glutaminase/Asparaginase"/>
    <property type="match status" value="1"/>
</dbReference>
<dbReference type="InterPro" id="IPR027474">
    <property type="entry name" value="L-asparaginase_N"/>
</dbReference>
<dbReference type="STRING" id="988821.SAMN05421867_10982"/>
<dbReference type="AlphaFoldDB" id="A0A1I0Z383"/>
<dbReference type="SMART" id="SM00870">
    <property type="entry name" value="Asparaginase"/>
    <property type="match status" value="1"/>
</dbReference>
<reference evidence="3 4" key="1">
    <citation type="submission" date="2016-10" db="EMBL/GenBank/DDBJ databases">
        <authorList>
            <person name="de Groot N.N."/>
        </authorList>
    </citation>
    <scope>NUCLEOTIDE SEQUENCE [LARGE SCALE GENOMIC DNA]</scope>
    <source>
        <strain evidence="3 4">CGMCC 4.6945</strain>
    </source>
</reference>
<dbReference type="EMBL" id="FOKA01000009">
    <property type="protein sequence ID" value="SFB18898.1"/>
    <property type="molecule type" value="Genomic_DNA"/>
</dbReference>
<evidence type="ECO:0000313" key="4">
    <source>
        <dbReference type="Proteomes" id="UP000199012"/>
    </source>
</evidence>
<dbReference type="InterPro" id="IPR037152">
    <property type="entry name" value="L-asparaginase_N_sf"/>
</dbReference>
<accession>A0A1I0Z383</accession>
<dbReference type="Proteomes" id="UP000199012">
    <property type="component" value="Unassembled WGS sequence"/>
</dbReference>
<dbReference type="PRINTS" id="PR00139">
    <property type="entry name" value="ASNGLNASE"/>
</dbReference>
<dbReference type="PANTHER" id="PTHR11707">
    <property type="entry name" value="L-ASPARAGINASE"/>
    <property type="match status" value="1"/>
</dbReference>
<dbReference type="InterPro" id="IPR040919">
    <property type="entry name" value="Asparaginase_C"/>
</dbReference>
<gene>
    <name evidence="3" type="ORF">SAMN05421867_10982</name>
</gene>
<evidence type="ECO:0000259" key="1">
    <source>
        <dbReference type="Pfam" id="PF00710"/>
    </source>
</evidence>
<protein>
    <submittedName>
        <fullName evidence="3">L-asparaginase</fullName>
    </submittedName>
</protein>
<dbReference type="PANTHER" id="PTHR11707:SF28">
    <property type="entry name" value="60 KDA LYSOPHOSPHOLIPASE"/>
    <property type="match status" value="1"/>
</dbReference>
<dbReference type="PIRSF" id="PIRSF001220">
    <property type="entry name" value="L-ASNase_gatD"/>
    <property type="match status" value="1"/>
</dbReference>
<organism evidence="3 4">
    <name type="scientific">Cellulomonas marina</name>
    <dbReference type="NCBI Taxonomy" id="988821"/>
    <lineage>
        <taxon>Bacteria</taxon>
        <taxon>Bacillati</taxon>
        <taxon>Actinomycetota</taxon>
        <taxon>Actinomycetes</taxon>
        <taxon>Micrococcales</taxon>
        <taxon>Cellulomonadaceae</taxon>
        <taxon>Cellulomonas</taxon>
    </lineage>
</organism>
<name>A0A1I0Z383_9CELL</name>
<dbReference type="GO" id="GO:0004067">
    <property type="term" value="F:asparaginase activity"/>
    <property type="evidence" value="ECO:0007669"/>
    <property type="project" value="UniProtKB-UniRule"/>
</dbReference>
<sequence length="344" mass="34286">MSARVLLLTLGGTIGSSRPAGGAPDAGIVPTSGAALLARELEPWLAGVTLVPHELRLAPSPSLLLDDVLAVARAVRAAAEDATDGGFAGVVVSQGTDTLEETAFVLDVLGAARDLPVVVTGAMRDREAPGTDGPANLVAAVDVAASPAARGHGVLVAFADAVHAGRHVRKESSTHTSAFTSAPWGPVGHVHERVPHLPLVAQPVPRLAAADALLAAPPGGWPAVALVGTGLGDDLRLLPHLAALGYAGVVVEGMGGGHVAAVAMEHVRGALAHGPVAVCSRAGVGPTLRRTYGYPGGEIDLLGAGALWGGLLTGAKARLLLALCLRAGLSGDALRTAFEALAAA</sequence>
<dbReference type="OrthoDB" id="9788068at2"/>
<keyword evidence="4" id="KW-1185">Reference proteome</keyword>
<dbReference type="InterPro" id="IPR027473">
    <property type="entry name" value="L-asparaginase_C"/>
</dbReference>
<feature type="domain" description="Asparaginase/glutaminase C-terminal" evidence="2">
    <location>
        <begin position="224"/>
        <end position="338"/>
    </location>
</feature>
<evidence type="ECO:0000313" key="3">
    <source>
        <dbReference type="EMBL" id="SFB18898.1"/>
    </source>
</evidence>
<proteinExistence type="predicted"/>